<dbReference type="Gene3D" id="1.25.40.20">
    <property type="entry name" value="Ankyrin repeat-containing domain"/>
    <property type="match status" value="1"/>
</dbReference>
<dbReference type="InterPro" id="IPR002110">
    <property type="entry name" value="Ankyrin_rpt"/>
</dbReference>
<dbReference type="Proteomes" id="UP000541610">
    <property type="component" value="Unassembled WGS sequence"/>
</dbReference>
<evidence type="ECO:0000256" key="1">
    <source>
        <dbReference type="SAM" id="MobiDB-lite"/>
    </source>
</evidence>
<organism evidence="2 3">
    <name type="scientific">Perkinsus olseni</name>
    <name type="common">Perkinsus atlanticus</name>
    <dbReference type="NCBI Taxonomy" id="32597"/>
    <lineage>
        <taxon>Eukaryota</taxon>
        <taxon>Sar</taxon>
        <taxon>Alveolata</taxon>
        <taxon>Perkinsozoa</taxon>
        <taxon>Perkinsea</taxon>
        <taxon>Perkinsida</taxon>
        <taxon>Perkinsidae</taxon>
        <taxon>Perkinsus</taxon>
    </lineage>
</organism>
<reference evidence="2 3" key="1">
    <citation type="submission" date="2020-04" db="EMBL/GenBank/DDBJ databases">
        <title>Perkinsus olseni comparative genomics.</title>
        <authorList>
            <person name="Bogema D.R."/>
        </authorList>
    </citation>
    <scope>NUCLEOTIDE SEQUENCE [LARGE SCALE GENOMIC DNA]</scope>
    <source>
        <strain evidence="2">00978-12</strain>
    </source>
</reference>
<sequence>MPRTLTVWVFAMRRSSLRHLEEVSALQHTLTTTADCDFLDAARRGDFVACKAIRDNDESVDINTVSPDTGMSAAHYCVIDGGDRDVMEWLHKEGIDWHVRDLDNRTPLQCAIQRSAQSAVDFFVSKVFDPIESIFFVHFDELPSDDTLINIINDPSINERQLTHMFPQFNGMQLCHLLAESSRKAALHALGSRLKTPLSSLAGLLQRKMMPEENDEEDDEDDEEEMKVYVPSPEALQEVLTTMQDLVRVHGVDVNQTNDSGDTASHLVAGVAPTGEIALAFLQCLHQLGADMRVRNCDSQCVGMILAEMHGNGPWIDWIVTEAGCDATAVSSEGLTIYQYADEHDEEWDSSSSSSSSTDEYDVVSPCLMGGLDAIQEEDEEDEEDDDEIQEAD</sequence>
<feature type="compositionally biased region" description="Acidic residues" evidence="1">
    <location>
        <begin position="375"/>
        <end position="393"/>
    </location>
</feature>
<dbReference type="InterPro" id="IPR036770">
    <property type="entry name" value="Ankyrin_rpt-contain_sf"/>
</dbReference>
<dbReference type="EMBL" id="JABANP010000204">
    <property type="protein sequence ID" value="KAF4686895.1"/>
    <property type="molecule type" value="Genomic_DNA"/>
</dbReference>
<evidence type="ECO:0000313" key="3">
    <source>
        <dbReference type="Proteomes" id="UP000541610"/>
    </source>
</evidence>
<name>A0A7J6NSW9_PEROL</name>
<dbReference type="Pfam" id="PF12796">
    <property type="entry name" value="Ank_2"/>
    <property type="match status" value="1"/>
</dbReference>
<feature type="region of interest" description="Disordered" evidence="1">
    <location>
        <begin position="344"/>
        <end position="393"/>
    </location>
</feature>
<dbReference type="AlphaFoldDB" id="A0A7J6NSW9"/>
<comment type="caution">
    <text evidence="2">The sequence shown here is derived from an EMBL/GenBank/DDBJ whole genome shotgun (WGS) entry which is preliminary data.</text>
</comment>
<proteinExistence type="predicted"/>
<evidence type="ECO:0000313" key="2">
    <source>
        <dbReference type="EMBL" id="KAF4686895.1"/>
    </source>
</evidence>
<dbReference type="OrthoDB" id="422441at2759"/>
<protein>
    <submittedName>
        <fullName evidence="2">Uncharacterized protein</fullName>
    </submittedName>
</protein>
<accession>A0A7J6NSW9</accession>
<dbReference type="SUPFAM" id="SSF48403">
    <property type="entry name" value="Ankyrin repeat"/>
    <property type="match status" value="1"/>
</dbReference>
<gene>
    <name evidence="2" type="ORF">FOZ60_004715</name>
</gene>